<comment type="similarity">
    <text evidence="7">Belongs to the AP2/ERF transcription factor family. ERF subfamily.</text>
</comment>
<keyword evidence="6" id="KW-0539">Nucleus</keyword>
<evidence type="ECO:0000256" key="6">
    <source>
        <dbReference type="ARBA" id="ARBA00023242"/>
    </source>
</evidence>
<evidence type="ECO:0000256" key="5">
    <source>
        <dbReference type="ARBA" id="ARBA00023163"/>
    </source>
</evidence>
<keyword evidence="2" id="KW-0805">Transcription regulation</keyword>
<dbReference type="InterPro" id="IPR001471">
    <property type="entry name" value="AP2/ERF_dom"/>
</dbReference>
<keyword evidence="3" id="KW-0238">DNA-binding</keyword>
<dbReference type="InterPro" id="IPR036955">
    <property type="entry name" value="AP2/ERF_dom_sf"/>
</dbReference>
<dbReference type="EMBL" id="JAYMYQ010000010">
    <property type="protein sequence ID" value="KAK7307832.1"/>
    <property type="molecule type" value="Genomic_DNA"/>
</dbReference>
<evidence type="ECO:0000256" key="4">
    <source>
        <dbReference type="ARBA" id="ARBA00023159"/>
    </source>
</evidence>
<keyword evidence="10" id="KW-1185">Reference proteome</keyword>
<gene>
    <name evidence="9" type="ORF">VNO77_41241</name>
</gene>
<comment type="caution">
    <text evidence="9">The sequence shown here is derived from an EMBL/GenBank/DDBJ whole genome shotgun (WGS) entry which is preliminary data.</text>
</comment>
<keyword evidence="5" id="KW-0804">Transcription</keyword>
<evidence type="ECO:0000256" key="7">
    <source>
        <dbReference type="ARBA" id="ARBA00024343"/>
    </source>
</evidence>
<evidence type="ECO:0000313" key="10">
    <source>
        <dbReference type="Proteomes" id="UP001367508"/>
    </source>
</evidence>
<dbReference type="SUPFAM" id="SSF54171">
    <property type="entry name" value="DNA-binding domain"/>
    <property type="match status" value="1"/>
</dbReference>
<feature type="domain" description="AP2/ERF" evidence="8">
    <location>
        <begin position="62"/>
        <end position="119"/>
    </location>
</feature>
<dbReference type="Pfam" id="PF00847">
    <property type="entry name" value="AP2"/>
    <property type="match status" value="1"/>
</dbReference>
<dbReference type="CDD" id="cd00018">
    <property type="entry name" value="AP2"/>
    <property type="match status" value="1"/>
</dbReference>
<dbReference type="PRINTS" id="PR00367">
    <property type="entry name" value="ETHRSPELEMNT"/>
</dbReference>
<dbReference type="AlphaFoldDB" id="A0AAN9PRY4"/>
<sequence>MNIFKSSFDELMNYGTHRSEASSSSETSSIRTLHSDEEVILASTRPKKRAGRTVFKETRHPVYRGVRRRNKNRWVCEMRVPNNNSRIWLGTYPTPEMAARAHDVAALALRGKSACLNFADSAWRLTLPASTDSEEIRRAAQEAAQSFAAEDSQRQNATNVVDYEVCSVGDNMLVEDIANDDDKPLHQEEVYTGQVPAVPGFPDFHDLLLSIADEPLRSPPPCARDGGGWNDVDIFDAEMSLWNFSV</sequence>
<dbReference type="GO" id="GO:0003677">
    <property type="term" value="F:DNA binding"/>
    <property type="evidence" value="ECO:0007669"/>
    <property type="project" value="UniProtKB-KW"/>
</dbReference>
<dbReference type="Proteomes" id="UP001367508">
    <property type="component" value="Unassembled WGS sequence"/>
</dbReference>
<protein>
    <recommendedName>
        <fullName evidence="8">AP2/ERF domain-containing protein</fullName>
    </recommendedName>
</protein>
<dbReference type="PROSITE" id="PS51032">
    <property type="entry name" value="AP2_ERF"/>
    <property type="match status" value="1"/>
</dbReference>
<dbReference type="Gene3D" id="3.30.730.10">
    <property type="entry name" value="AP2/ERF domain"/>
    <property type="match status" value="1"/>
</dbReference>
<dbReference type="SMART" id="SM00380">
    <property type="entry name" value="AP2"/>
    <property type="match status" value="1"/>
</dbReference>
<evidence type="ECO:0000256" key="3">
    <source>
        <dbReference type="ARBA" id="ARBA00023125"/>
    </source>
</evidence>
<dbReference type="InterPro" id="IPR016177">
    <property type="entry name" value="DNA-bd_dom_sf"/>
</dbReference>
<keyword evidence="4" id="KW-0010">Activator</keyword>
<comment type="subcellular location">
    <subcellularLocation>
        <location evidence="1">Nucleus</location>
    </subcellularLocation>
</comment>
<evidence type="ECO:0000256" key="2">
    <source>
        <dbReference type="ARBA" id="ARBA00023015"/>
    </source>
</evidence>
<dbReference type="PANTHER" id="PTHR31839">
    <property type="entry name" value="DEHYDRATION-RESPONSIVE ELEMENT-BINDING PROTEIN 1D"/>
    <property type="match status" value="1"/>
</dbReference>
<proteinExistence type="inferred from homology"/>
<dbReference type="GO" id="GO:0003700">
    <property type="term" value="F:DNA-binding transcription factor activity"/>
    <property type="evidence" value="ECO:0007669"/>
    <property type="project" value="InterPro"/>
</dbReference>
<evidence type="ECO:0000256" key="1">
    <source>
        <dbReference type="ARBA" id="ARBA00004123"/>
    </source>
</evidence>
<evidence type="ECO:0000313" key="9">
    <source>
        <dbReference type="EMBL" id="KAK7307832.1"/>
    </source>
</evidence>
<dbReference type="PANTHER" id="PTHR31839:SF91">
    <property type="entry name" value="DEHYDRATION-RESPONSIVE ELEMENT-BINDING PROTEIN"/>
    <property type="match status" value="1"/>
</dbReference>
<dbReference type="GO" id="GO:0005634">
    <property type="term" value="C:nucleus"/>
    <property type="evidence" value="ECO:0007669"/>
    <property type="project" value="UniProtKB-SubCell"/>
</dbReference>
<dbReference type="InterPro" id="IPR045277">
    <property type="entry name" value="DRE1A-I"/>
</dbReference>
<evidence type="ECO:0000259" key="8">
    <source>
        <dbReference type="PROSITE" id="PS51032"/>
    </source>
</evidence>
<reference evidence="9 10" key="1">
    <citation type="submission" date="2024-01" db="EMBL/GenBank/DDBJ databases">
        <title>The genomes of 5 underutilized Papilionoideae crops provide insights into root nodulation and disease resistanc.</title>
        <authorList>
            <person name="Jiang F."/>
        </authorList>
    </citation>
    <scope>NUCLEOTIDE SEQUENCE [LARGE SCALE GENOMIC DNA]</scope>
    <source>
        <strain evidence="9">LVBAO_FW01</strain>
        <tissue evidence="9">Leaves</tissue>
    </source>
</reference>
<accession>A0AAN9PRY4</accession>
<organism evidence="9 10">
    <name type="scientific">Canavalia gladiata</name>
    <name type="common">Sword bean</name>
    <name type="synonym">Dolichos gladiatus</name>
    <dbReference type="NCBI Taxonomy" id="3824"/>
    <lineage>
        <taxon>Eukaryota</taxon>
        <taxon>Viridiplantae</taxon>
        <taxon>Streptophyta</taxon>
        <taxon>Embryophyta</taxon>
        <taxon>Tracheophyta</taxon>
        <taxon>Spermatophyta</taxon>
        <taxon>Magnoliopsida</taxon>
        <taxon>eudicotyledons</taxon>
        <taxon>Gunneridae</taxon>
        <taxon>Pentapetalae</taxon>
        <taxon>rosids</taxon>
        <taxon>fabids</taxon>
        <taxon>Fabales</taxon>
        <taxon>Fabaceae</taxon>
        <taxon>Papilionoideae</taxon>
        <taxon>50 kb inversion clade</taxon>
        <taxon>NPAAA clade</taxon>
        <taxon>indigoferoid/millettioid clade</taxon>
        <taxon>Phaseoleae</taxon>
        <taxon>Canavalia</taxon>
    </lineage>
</organism>
<name>A0AAN9PRY4_CANGL</name>